<keyword evidence="2" id="KW-0456">Lyase</keyword>
<dbReference type="PANTHER" id="PTHR42905">
    <property type="entry name" value="PHOSPHOENOLPYRUVATE CARBOXYLASE"/>
    <property type="match status" value="1"/>
</dbReference>
<organism evidence="2 3">
    <name type="scientific">Pseudomonas fluorescens NCIMB 11764</name>
    <dbReference type="NCBI Taxonomy" id="1221522"/>
    <lineage>
        <taxon>Bacteria</taxon>
        <taxon>Pseudomonadati</taxon>
        <taxon>Pseudomonadota</taxon>
        <taxon>Gammaproteobacteria</taxon>
        <taxon>Pseudomonadales</taxon>
        <taxon>Pseudomonadaceae</taxon>
        <taxon>Pseudomonas</taxon>
    </lineage>
</organism>
<dbReference type="eggNOG" id="COG2513">
    <property type="taxonomic scope" value="Bacteria"/>
</dbReference>
<evidence type="ECO:0000313" key="2">
    <source>
        <dbReference type="EMBL" id="AKV10931.1"/>
    </source>
</evidence>
<dbReference type="Proteomes" id="UP000017175">
    <property type="component" value="Chromosome"/>
</dbReference>
<keyword evidence="1" id="KW-0479">Metal-binding</keyword>
<evidence type="ECO:0000256" key="1">
    <source>
        <dbReference type="ARBA" id="ARBA00022723"/>
    </source>
</evidence>
<dbReference type="PANTHER" id="PTHR42905:SF5">
    <property type="entry name" value="CARBOXYVINYL-CARBOXYPHOSPHONATE PHOSPHORYLMUTASE, CHLOROPLASTIC"/>
    <property type="match status" value="1"/>
</dbReference>
<dbReference type="GO" id="GO:0046872">
    <property type="term" value="F:metal ion binding"/>
    <property type="evidence" value="ECO:0007669"/>
    <property type="project" value="UniProtKB-KW"/>
</dbReference>
<name>A0A0K1QYV8_PSEFL</name>
<dbReference type="SUPFAM" id="SSF51621">
    <property type="entry name" value="Phosphoenolpyruvate/pyruvate domain"/>
    <property type="match status" value="1"/>
</dbReference>
<dbReference type="AlphaFoldDB" id="A0A0K1QYV8"/>
<dbReference type="InterPro" id="IPR015813">
    <property type="entry name" value="Pyrv/PenolPyrv_kinase-like_dom"/>
</dbReference>
<sequence>MTEAFSGPKALVIPGAYDALSAMLVQAAGYPAVYVGSYATAAAGFGLADVGVLTLDELARHAKSVSGAVSVPVIADAEGGFFDPANIWRTVQAFEDAGVSAIHIEDHAGGKHTNLEQKLIPLELMLQRLQAAMDARRNPEFIIIARTDAIWATHNVDECVTRLKAFAQIGITHFFANGADPATLREIKKQVPGNYIVINLPSIRNRDEWDGAADVVIDYAFCLLAASKALQVALDQFTSSPDANRSDALIEDFEAFEHRLGYSEFTERALRYARHD</sequence>
<dbReference type="CDD" id="cd00377">
    <property type="entry name" value="ICL_PEPM"/>
    <property type="match status" value="1"/>
</dbReference>
<dbReference type="Gene3D" id="3.20.20.60">
    <property type="entry name" value="Phosphoenolpyruvate-binding domains"/>
    <property type="match status" value="1"/>
</dbReference>
<reference evidence="2 3" key="1">
    <citation type="journal article" date="2012" name="J. Bacteriol.">
        <title>Draft genome sequence of the cyanide-utilizing bacterium Pseudomonas fluorescens strain NCIMB 11764.</title>
        <authorList>
            <person name="Vilo C.A."/>
            <person name="Benedik M.J."/>
            <person name="Kunz D.A."/>
            <person name="Dong Q."/>
        </authorList>
    </citation>
    <scope>NUCLEOTIDE SEQUENCE [LARGE SCALE GENOMIC DNA]</scope>
    <source>
        <strain evidence="2 3">NCIMB 11764</strain>
    </source>
</reference>
<accession>A0A0K1QYV8</accession>
<dbReference type="Pfam" id="PF13714">
    <property type="entry name" value="PEP_mutase"/>
    <property type="match status" value="1"/>
</dbReference>
<dbReference type="InterPro" id="IPR039556">
    <property type="entry name" value="ICL/PEPM"/>
</dbReference>
<gene>
    <name evidence="2" type="ORF">B723_22090</name>
</gene>
<dbReference type="InterPro" id="IPR040442">
    <property type="entry name" value="Pyrv_kinase-like_dom_sf"/>
</dbReference>
<evidence type="ECO:0000313" key="3">
    <source>
        <dbReference type="Proteomes" id="UP000017175"/>
    </source>
</evidence>
<proteinExistence type="predicted"/>
<dbReference type="GO" id="GO:0016833">
    <property type="term" value="F:oxo-acid-lyase activity"/>
    <property type="evidence" value="ECO:0007669"/>
    <property type="project" value="UniProtKB-ARBA"/>
</dbReference>
<protein>
    <submittedName>
        <fullName evidence="2">2-methylisocitrate lyase</fullName>
    </submittedName>
</protein>
<dbReference type="EMBL" id="CP010945">
    <property type="protein sequence ID" value="AKV10931.1"/>
    <property type="molecule type" value="Genomic_DNA"/>
</dbReference>